<comment type="caution">
    <text evidence="3">The sequence shown here is derived from an EMBL/GenBank/DDBJ whole genome shotgun (WGS) entry which is preliminary data.</text>
</comment>
<dbReference type="InterPro" id="IPR017441">
    <property type="entry name" value="Protein_kinase_ATP_BS"/>
</dbReference>
<protein>
    <submittedName>
        <fullName evidence="3">Kinase-like domain-containing protein</fullName>
    </submittedName>
</protein>
<sequence>MRCASTETMDQYMPLVGIPNILPMDAPTANKVKEEETESIYYFATLNPNQVSSSKNAMSTANSSNSRSRNTFIQSNKVDPFDDVKLGQLLGTGSYGRVYRGLWNGAVVAVKVLEHLQHDDDPGAPDKEAILNGQLSHPSIVQMYKSCAREIGHSQEEDGKSIMETWMVMEYCNKGSLCDAVDKGWFRSKTSLFEPDWKALIVTAKEIASAMCYLHGCNILHGDLTSNNILLAGGEKDQRMFVSKVADFGLSRVLDLGNDTIQTKTYGTVTYMPPELLMEGKMTKACDVTSLKSLQLATSCPTALKKFIFKCLSVKAEDRPTFAEILPMLDELEDELVGTF</sequence>
<dbReference type="SUPFAM" id="SSF56112">
    <property type="entry name" value="Protein kinase-like (PK-like)"/>
    <property type="match status" value="1"/>
</dbReference>
<evidence type="ECO:0000313" key="4">
    <source>
        <dbReference type="Proteomes" id="UP000815325"/>
    </source>
</evidence>
<dbReference type="InterPro" id="IPR000719">
    <property type="entry name" value="Prot_kinase_dom"/>
</dbReference>
<reference evidence="3" key="1">
    <citation type="submission" date="2017-08" db="EMBL/GenBank/DDBJ databases">
        <authorList>
            <person name="Polle J.E."/>
            <person name="Barry K."/>
            <person name="Cushman J."/>
            <person name="Schmutz J."/>
            <person name="Tran D."/>
            <person name="Hathwaick L.T."/>
            <person name="Yim W.C."/>
            <person name="Jenkins J."/>
            <person name="Mckie-Krisberg Z.M."/>
            <person name="Prochnik S."/>
            <person name="Lindquist E."/>
            <person name="Dockter R.B."/>
            <person name="Adam C."/>
            <person name="Molina H."/>
            <person name="Bunkerborg J."/>
            <person name="Jin E."/>
            <person name="Buchheim M."/>
            <person name="Magnuson J."/>
        </authorList>
    </citation>
    <scope>NUCLEOTIDE SEQUENCE</scope>
    <source>
        <strain evidence="3">CCAP 19/18</strain>
    </source>
</reference>
<dbReference type="PROSITE" id="PS00109">
    <property type="entry name" value="PROTEIN_KINASE_TYR"/>
    <property type="match status" value="1"/>
</dbReference>
<dbReference type="InterPro" id="IPR011009">
    <property type="entry name" value="Kinase-like_dom_sf"/>
</dbReference>
<accession>A0ABQ7GVA9</accession>
<dbReference type="Proteomes" id="UP000815325">
    <property type="component" value="Unassembled WGS sequence"/>
</dbReference>
<dbReference type="Gene3D" id="1.10.510.10">
    <property type="entry name" value="Transferase(Phosphotransferase) domain 1"/>
    <property type="match status" value="2"/>
</dbReference>
<gene>
    <name evidence="3" type="ORF">DUNSADRAFT_2780</name>
</gene>
<evidence type="ECO:0000313" key="3">
    <source>
        <dbReference type="EMBL" id="KAF5838510.1"/>
    </source>
</evidence>
<feature type="binding site" evidence="1">
    <location>
        <position position="111"/>
    </location>
    <ligand>
        <name>ATP</name>
        <dbReference type="ChEBI" id="CHEBI:30616"/>
    </ligand>
</feature>
<dbReference type="PROSITE" id="PS00107">
    <property type="entry name" value="PROTEIN_KINASE_ATP"/>
    <property type="match status" value="1"/>
</dbReference>
<name>A0ABQ7GVA9_DUNSA</name>
<dbReference type="InterPro" id="IPR051681">
    <property type="entry name" value="Ser/Thr_Kinases-Pseudokinases"/>
</dbReference>
<evidence type="ECO:0000259" key="2">
    <source>
        <dbReference type="PROSITE" id="PS50011"/>
    </source>
</evidence>
<dbReference type="PANTHER" id="PTHR44329">
    <property type="entry name" value="SERINE/THREONINE-PROTEIN KINASE TNNI3K-RELATED"/>
    <property type="match status" value="1"/>
</dbReference>
<dbReference type="Pfam" id="PF00069">
    <property type="entry name" value="Pkinase"/>
    <property type="match status" value="1"/>
</dbReference>
<dbReference type="PROSITE" id="PS50011">
    <property type="entry name" value="PROTEIN_KINASE_DOM"/>
    <property type="match status" value="1"/>
</dbReference>
<organism evidence="3 4">
    <name type="scientific">Dunaliella salina</name>
    <name type="common">Green alga</name>
    <name type="synonym">Protococcus salinus</name>
    <dbReference type="NCBI Taxonomy" id="3046"/>
    <lineage>
        <taxon>Eukaryota</taxon>
        <taxon>Viridiplantae</taxon>
        <taxon>Chlorophyta</taxon>
        <taxon>core chlorophytes</taxon>
        <taxon>Chlorophyceae</taxon>
        <taxon>CS clade</taxon>
        <taxon>Chlamydomonadales</taxon>
        <taxon>Dunaliellaceae</taxon>
        <taxon>Dunaliella</taxon>
    </lineage>
</organism>
<evidence type="ECO:0000256" key="1">
    <source>
        <dbReference type="PROSITE-ProRule" id="PRU10141"/>
    </source>
</evidence>
<dbReference type="EMBL" id="MU069576">
    <property type="protein sequence ID" value="KAF5838510.1"/>
    <property type="molecule type" value="Genomic_DNA"/>
</dbReference>
<dbReference type="InterPro" id="IPR008266">
    <property type="entry name" value="Tyr_kinase_AS"/>
</dbReference>
<keyword evidence="1" id="KW-0067">ATP-binding</keyword>
<keyword evidence="4" id="KW-1185">Reference proteome</keyword>
<keyword evidence="1" id="KW-0547">Nucleotide-binding</keyword>
<dbReference type="PANTHER" id="PTHR44329:SF214">
    <property type="entry name" value="PROTEIN KINASE DOMAIN-CONTAINING PROTEIN"/>
    <property type="match status" value="1"/>
</dbReference>
<feature type="domain" description="Protein kinase" evidence="2">
    <location>
        <begin position="84"/>
        <end position="340"/>
    </location>
</feature>
<proteinExistence type="predicted"/>